<dbReference type="InterPro" id="IPR052365">
    <property type="entry name" value="THEM4/THEM5_acyl-CoA_thioest"/>
</dbReference>
<dbReference type="GO" id="GO:0006631">
    <property type="term" value="P:fatty acid metabolic process"/>
    <property type="evidence" value="ECO:0007669"/>
    <property type="project" value="UniProtKB-KW"/>
</dbReference>
<keyword evidence="6" id="KW-0053">Apoptosis</keyword>
<dbReference type="Gene3D" id="3.10.129.10">
    <property type="entry name" value="Hotdog Thioesterase"/>
    <property type="match status" value="1"/>
</dbReference>
<evidence type="ECO:0000256" key="16">
    <source>
        <dbReference type="ARBA" id="ARBA00038848"/>
    </source>
</evidence>
<dbReference type="Proteomes" id="UP000199309">
    <property type="component" value="Unassembled WGS sequence"/>
</dbReference>
<evidence type="ECO:0000256" key="4">
    <source>
        <dbReference type="ARBA" id="ARBA00022475"/>
    </source>
</evidence>
<dbReference type="STRING" id="349095.SAMN05660299_02017"/>
<evidence type="ECO:0000256" key="13">
    <source>
        <dbReference type="ARBA" id="ARBA00035852"/>
    </source>
</evidence>
<dbReference type="NCBIfam" id="TIGR00369">
    <property type="entry name" value="unchar_dom_1"/>
    <property type="match status" value="1"/>
</dbReference>
<proteinExistence type="inferred from homology"/>
<comment type="catalytic activity">
    <reaction evidence="22">
        <text>dodecanoyl-CoA + H2O = dodecanoate + CoA + H(+)</text>
        <dbReference type="Rhea" id="RHEA:30135"/>
        <dbReference type="ChEBI" id="CHEBI:15377"/>
        <dbReference type="ChEBI" id="CHEBI:15378"/>
        <dbReference type="ChEBI" id="CHEBI:18262"/>
        <dbReference type="ChEBI" id="CHEBI:57287"/>
        <dbReference type="ChEBI" id="CHEBI:57375"/>
    </reaction>
    <physiologicalReaction direction="left-to-right" evidence="22">
        <dbReference type="Rhea" id="RHEA:30136"/>
    </physiologicalReaction>
</comment>
<evidence type="ECO:0000256" key="19">
    <source>
        <dbReference type="ARBA" id="ARBA00047588"/>
    </source>
</evidence>
<evidence type="ECO:0000259" key="24">
    <source>
        <dbReference type="Pfam" id="PF03061"/>
    </source>
</evidence>
<keyword evidence="8" id="KW-0276">Fatty acid metabolism</keyword>
<evidence type="ECO:0000256" key="10">
    <source>
        <dbReference type="ARBA" id="ARBA00023098"/>
    </source>
</evidence>
<evidence type="ECO:0000256" key="8">
    <source>
        <dbReference type="ARBA" id="ARBA00022832"/>
    </source>
</evidence>
<dbReference type="AlphaFoldDB" id="A0A1G9Y9T6"/>
<evidence type="ECO:0000256" key="11">
    <source>
        <dbReference type="ARBA" id="ARBA00023136"/>
    </source>
</evidence>
<protein>
    <recommendedName>
        <fullName evidence="17">Acyl-coenzyme A thioesterase THEM4</fullName>
        <ecNumber evidence="16">3.1.2.2</ecNumber>
    </recommendedName>
    <alternativeName>
        <fullName evidence="18">Thioesterase superfamily member 4</fullName>
    </alternativeName>
</protein>
<dbReference type="EMBL" id="FNHQ01000021">
    <property type="protein sequence ID" value="SDN05271.1"/>
    <property type="molecule type" value="Genomic_DNA"/>
</dbReference>
<comment type="catalytic activity">
    <reaction evidence="13">
        <text>(5Z,8Z,11Z,14Z)-eicosatetraenoyl-CoA + H2O = (5Z,8Z,11Z,14Z)-eicosatetraenoate + CoA + H(+)</text>
        <dbReference type="Rhea" id="RHEA:40151"/>
        <dbReference type="ChEBI" id="CHEBI:15377"/>
        <dbReference type="ChEBI" id="CHEBI:15378"/>
        <dbReference type="ChEBI" id="CHEBI:32395"/>
        <dbReference type="ChEBI" id="CHEBI:57287"/>
        <dbReference type="ChEBI" id="CHEBI:57368"/>
    </reaction>
    <physiologicalReaction direction="left-to-right" evidence="13">
        <dbReference type="Rhea" id="RHEA:40152"/>
    </physiologicalReaction>
</comment>
<dbReference type="GO" id="GO:0016020">
    <property type="term" value="C:membrane"/>
    <property type="evidence" value="ECO:0007669"/>
    <property type="project" value="UniProtKB-SubCell"/>
</dbReference>
<name>A0A1G9Y9T6_9FIRM</name>
<comment type="catalytic activity">
    <reaction evidence="19">
        <text>octanoyl-CoA + H2O = octanoate + CoA + H(+)</text>
        <dbReference type="Rhea" id="RHEA:30143"/>
        <dbReference type="ChEBI" id="CHEBI:15377"/>
        <dbReference type="ChEBI" id="CHEBI:15378"/>
        <dbReference type="ChEBI" id="CHEBI:25646"/>
        <dbReference type="ChEBI" id="CHEBI:57287"/>
        <dbReference type="ChEBI" id="CHEBI:57386"/>
    </reaction>
    <physiologicalReaction direction="left-to-right" evidence="19">
        <dbReference type="Rhea" id="RHEA:30144"/>
    </physiologicalReaction>
</comment>
<gene>
    <name evidence="25" type="ORF">SAMN05660299_02017</name>
</gene>
<reference evidence="25 26" key="1">
    <citation type="submission" date="2016-10" db="EMBL/GenBank/DDBJ databases">
        <authorList>
            <person name="de Groot N.N."/>
        </authorList>
    </citation>
    <scope>NUCLEOTIDE SEQUENCE [LARGE SCALE GENOMIC DNA]</scope>
    <source>
        <strain evidence="25 26">DSM 16981</strain>
    </source>
</reference>
<evidence type="ECO:0000256" key="7">
    <source>
        <dbReference type="ARBA" id="ARBA00022801"/>
    </source>
</evidence>
<dbReference type="GO" id="GO:0016289">
    <property type="term" value="F:acyl-CoA hydrolase activity"/>
    <property type="evidence" value="ECO:0007669"/>
    <property type="project" value="UniProtKB-ARBA"/>
</dbReference>
<dbReference type="Pfam" id="PF03061">
    <property type="entry name" value="4HBT"/>
    <property type="match status" value="1"/>
</dbReference>
<evidence type="ECO:0000256" key="5">
    <source>
        <dbReference type="ARBA" id="ARBA00022490"/>
    </source>
</evidence>
<keyword evidence="9" id="KW-0809">Transit peptide</keyword>
<evidence type="ECO:0000256" key="18">
    <source>
        <dbReference type="ARBA" id="ARBA00043210"/>
    </source>
</evidence>
<evidence type="ECO:0000313" key="25">
    <source>
        <dbReference type="EMBL" id="SDN05271.1"/>
    </source>
</evidence>
<sequence>MERDQRVKNDNSWCFACGEENPIGLKLKMSIQGECCTAYFTPQKEHQSYDGNMHGGLISTLLDEVMGNYVYQVEHRKAYTAKIEIRFRQPVLIGETIKAEGKAVSQHGRLRTMEGKIWKKDGTIAAEATASMMLET</sequence>
<dbReference type="InterPro" id="IPR003736">
    <property type="entry name" value="PAAI_dom"/>
</dbReference>
<organism evidence="25 26">
    <name type="scientific">Megasphaera paucivorans</name>
    <dbReference type="NCBI Taxonomy" id="349095"/>
    <lineage>
        <taxon>Bacteria</taxon>
        <taxon>Bacillati</taxon>
        <taxon>Bacillota</taxon>
        <taxon>Negativicutes</taxon>
        <taxon>Veillonellales</taxon>
        <taxon>Veillonellaceae</taxon>
        <taxon>Megasphaera</taxon>
    </lineage>
</organism>
<dbReference type="OrthoDB" id="9792301at2"/>
<evidence type="ECO:0000256" key="15">
    <source>
        <dbReference type="ARBA" id="ARBA00038456"/>
    </source>
</evidence>
<evidence type="ECO:0000256" key="3">
    <source>
        <dbReference type="ARBA" id="ARBA00004632"/>
    </source>
</evidence>
<comment type="catalytic activity">
    <reaction evidence="20">
        <text>hexadecanoyl-CoA + H2O = hexadecanoate + CoA + H(+)</text>
        <dbReference type="Rhea" id="RHEA:16645"/>
        <dbReference type="ChEBI" id="CHEBI:7896"/>
        <dbReference type="ChEBI" id="CHEBI:15377"/>
        <dbReference type="ChEBI" id="CHEBI:15378"/>
        <dbReference type="ChEBI" id="CHEBI:57287"/>
        <dbReference type="ChEBI" id="CHEBI:57379"/>
        <dbReference type="EC" id="3.1.2.2"/>
    </reaction>
    <physiologicalReaction direction="left-to-right" evidence="20">
        <dbReference type="Rhea" id="RHEA:16646"/>
    </physiologicalReaction>
</comment>
<keyword evidence="11" id="KW-0472">Membrane</keyword>
<evidence type="ECO:0000256" key="22">
    <source>
        <dbReference type="ARBA" id="ARBA00048074"/>
    </source>
</evidence>
<dbReference type="RefSeq" id="WP_091651376.1">
    <property type="nucleotide sequence ID" value="NZ_FNHQ01000021.1"/>
</dbReference>
<evidence type="ECO:0000256" key="6">
    <source>
        <dbReference type="ARBA" id="ARBA00022703"/>
    </source>
</evidence>
<evidence type="ECO:0000256" key="2">
    <source>
        <dbReference type="ARBA" id="ARBA00004496"/>
    </source>
</evidence>
<dbReference type="InterPro" id="IPR006683">
    <property type="entry name" value="Thioestr_dom"/>
</dbReference>
<evidence type="ECO:0000256" key="17">
    <source>
        <dbReference type="ARBA" id="ARBA00040123"/>
    </source>
</evidence>
<keyword evidence="26" id="KW-1185">Reference proteome</keyword>
<comment type="catalytic activity">
    <reaction evidence="21">
        <text>decanoyl-CoA + H2O = decanoate + CoA + H(+)</text>
        <dbReference type="Rhea" id="RHEA:40059"/>
        <dbReference type="ChEBI" id="CHEBI:15377"/>
        <dbReference type="ChEBI" id="CHEBI:15378"/>
        <dbReference type="ChEBI" id="CHEBI:27689"/>
        <dbReference type="ChEBI" id="CHEBI:57287"/>
        <dbReference type="ChEBI" id="CHEBI:61430"/>
    </reaction>
    <physiologicalReaction direction="left-to-right" evidence="21">
        <dbReference type="Rhea" id="RHEA:40060"/>
    </physiologicalReaction>
</comment>
<evidence type="ECO:0000256" key="20">
    <source>
        <dbReference type="ARBA" id="ARBA00047734"/>
    </source>
</evidence>
<keyword evidence="7" id="KW-0378">Hydrolase</keyword>
<comment type="catalytic activity">
    <reaction evidence="23">
        <text>tetradecanoyl-CoA + H2O = tetradecanoate + CoA + H(+)</text>
        <dbReference type="Rhea" id="RHEA:40119"/>
        <dbReference type="ChEBI" id="CHEBI:15377"/>
        <dbReference type="ChEBI" id="CHEBI:15378"/>
        <dbReference type="ChEBI" id="CHEBI:30807"/>
        <dbReference type="ChEBI" id="CHEBI:57287"/>
        <dbReference type="ChEBI" id="CHEBI:57385"/>
    </reaction>
    <physiologicalReaction direction="left-to-right" evidence="23">
        <dbReference type="Rhea" id="RHEA:40120"/>
    </physiologicalReaction>
</comment>
<evidence type="ECO:0000256" key="12">
    <source>
        <dbReference type="ARBA" id="ARBA00023273"/>
    </source>
</evidence>
<dbReference type="PANTHER" id="PTHR12418">
    <property type="entry name" value="ACYL-COENZYME A THIOESTERASE THEM4"/>
    <property type="match status" value="1"/>
</dbReference>
<dbReference type="PANTHER" id="PTHR12418:SF19">
    <property type="entry name" value="ACYL-COENZYME A THIOESTERASE THEM4"/>
    <property type="match status" value="1"/>
</dbReference>
<evidence type="ECO:0000256" key="1">
    <source>
        <dbReference type="ARBA" id="ARBA00004170"/>
    </source>
</evidence>
<comment type="catalytic activity">
    <reaction evidence="14">
        <text>(9Z)-octadecenoyl-CoA + H2O = (9Z)-octadecenoate + CoA + H(+)</text>
        <dbReference type="Rhea" id="RHEA:40139"/>
        <dbReference type="ChEBI" id="CHEBI:15377"/>
        <dbReference type="ChEBI" id="CHEBI:15378"/>
        <dbReference type="ChEBI" id="CHEBI:30823"/>
        <dbReference type="ChEBI" id="CHEBI:57287"/>
        <dbReference type="ChEBI" id="CHEBI:57387"/>
    </reaction>
    <physiologicalReaction direction="left-to-right" evidence="14">
        <dbReference type="Rhea" id="RHEA:40140"/>
    </physiologicalReaction>
</comment>
<dbReference type="EC" id="3.1.2.2" evidence="16"/>
<dbReference type="SUPFAM" id="SSF54637">
    <property type="entry name" value="Thioesterase/thiol ester dehydrase-isomerase"/>
    <property type="match status" value="1"/>
</dbReference>
<feature type="domain" description="Thioesterase" evidence="24">
    <location>
        <begin position="51"/>
        <end position="124"/>
    </location>
</feature>
<dbReference type="InterPro" id="IPR029069">
    <property type="entry name" value="HotDog_dom_sf"/>
</dbReference>
<comment type="subcellular location">
    <subcellularLocation>
        <location evidence="3">Cell projection</location>
        <location evidence="3">Ruffle membrane</location>
    </subcellularLocation>
    <subcellularLocation>
        <location evidence="2">Cytoplasm</location>
    </subcellularLocation>
    <subcellularLocation>
        <location evidence="1">Membrane</location>
        <topology evidence="1">Peripheral membrane protein</topology>
    </subcellularLocation>
</comment>
<evidence type="ECO:0000256" key="14">
    <source>
        <dbReference type="ARBA" id="ARBA00037002"/>
    </source>
</evidence>
<keyword evidence="10" id="KW-0443">Lipid metabolism</keyword>
<evidence type="ECO:0000256" key="23">
    <source>
        <dbReference type="ARBA" id="ARBA00048180"/>
    </source>
</evidence>
<keyword evidence="12" id="KW-0966">Cell projection</keyword>
<comment type="similarity">
    <text evidence="15">Belongs to the THEM4/THEM5 thioesterase family.</text>
</comment>
<evidence type="ECO:0000313" key="26">
    <source>
        <dbReference type="Proteomes" id="UP000199309"/>
    </source>
</evidence>
<accession>A0A1G9Y9T6</accession>
<keyword evidence="5" id="KW-0963">Cytoplasm</keyword>
<evidence type="ECO:0000256" key="21">
    <source>
        <dbReference type="ARBA" id="ARBA00047969"/>
    </source>
</evidence>
<dbReference type="CDD" id="cd03440">
    <property type="entry name" value="hot_dog"/>
    <property type="match status" value="1"/>
</dbReference>
<dbReference type="GO" id="GO:0005737">
    <property type="term" value="C:cytoplasm"/>
    <property type="evidence" value="ECO:0007669"/>
    <property type="project" value="UniProtKB-SubCell"/>
</dbReference>
<evidence type="ECO:0000256" key="9">
    <source>
        <dbReference type="ARBA" id="ARBA00022946"/>
    </source>
</evidence>
<keyword evidence="4" id="KW-1003">Cell membrane</keyword>